<dbReference type="AlphaFoldDB" id="A0AAE1V5F5"/>
<protein>
    <submittedName>
        <fullName evidence="1">Uncharacterized protein</fullName>
    </submittedName>
</protein>
<name>A0AAE1V5F5_9SOLA</name>
<accession>A0AAE1V5F5</accession>
<dbReference type="Proteomes" id="UP001291623">
    <property type="component" value="Unassembled WGS sequence"/>
</dbReference>
<reference evidence="1" key="1">
    <citation type="submission" date="2023-12" db="EMBL/GenBank/DDBJ databases">
        <title>Genome assembly of Anisodus tanguticus.</title>
        <authorList>
            <person name="Wang Y.-J."/>
        </authorList>
    </citation>
    <scope>NUCLEOTIDE SEQUENCE</scope>
    <source>
        <strain evidence="1">KB-2021</strain>
        <tissue evidence="1">Leaf</tissue>
    </source>
</reference>
<dbReference type="EMBL" id="JAVYJV010000013">
    <property type="protein sequence ID" value="KAK4356062.1"/>
    <property type="molecule type" value="Genomic_DNA"/>
</dbReference>
<evidence type="ECO:0000313" key="1">
    <source>
        <dbReference type="EMBL" id="KAK4356062.1"/>
    </source>
</evidence>
<gene>
    <name evidence="1" type="ORF">RND71_025033</name>
</gene>
<proteinExistence type="predicted"/>
<evidence type="ECO:0000313" key="2">
    <source>
        <dbReference type="Proteomes" id="UP001291623"/>
    </source>
</evidence>
<sequence length="72" mass="7630">MKGLFSLSCGFNWNGGFIGRGPGKVLASRVNVDQGKSVKEESEPSTRLSRLKAAATCLSESKKTKSPRKGAS</sequence>
<organism evidence="1 2">
    <name type="scientific">Anisodus tanguticus</name>
    <dbReference type="NCBI Taxonomy" id="243964"/>
    <lineage>
        <taxon>Eukaryota</taxon>
        <taxon>Viridiplantae</taxon>
        <taxon>Streptophyta</taxon>
        <taxon>Embryophyta</taxon>
        <taxon>Tracheophyta</taxon>
        <taxon>Spermatophyta</taxon>
        <taxon>Magnoliopsida</taxon>
        <taxon>eudicotyledons</taxon>
        <taxon>Gunneridae</taxon>
        <taxon>Pentapetalae</taxon>
        <taxon>asterids</taxon>
        <taxon>lamiids</taxon>
        <taxon>Solanales</taxon>
        <taxon>Solanaceae</taxon>
        <taxon>Solanoideae</taxon>
        <taxon>Hyoscyameae</taxon>
        <taxon>Anisodus</taxon>
    </lineage>
</organism>
<comment type="caution">
    <text evidence="1">The sequence shown here is derived from an EMBL/GenBank/DDBJ whole genome shotgun (WGS) entry which is preliminary data.</text>
</comment>
<keyword evidence="2" id="KW-1185">Reference proteome</keyword>